<evidence type="ECO:0000313" key="3">
    <source>
        <dbReference type="EMBL" id="KAF1686633.1"/>
    </source>
</evidence>
<keyword evidence="2" id="KW-0732">Signal</keyword>
<evidence type="ECO:0008006" key="5">
    <source>
        <dbReference type="Google" id="ProtNLM"/>
    </source>
</evidence>
<comment type="caution">
    <text evidence="3">The sequence shown here is derived from an EMBL/GenBank/DDBJ whole genome shotgun (WGS) entry which is preliminary data.</text>
</comment>
<accession>A0A7V8GMU3</accession>
<dbReference type="EMBL" id="MWIP01000005">
    <property type="protein sequence ID" value="KAF1686633.1"/>
    <property type="molecule type" value="Genomic_DNA"/>
</dbReference>
<protein>
    <recommendedName>
        <fullName evidence="5">OmpA-like domain-containing protein</fullName>
    </recommendedName>
</protein>
<evidence type="ECO:0000256" key="2">
    <source>
        <dbReference type="SAM" id="SignalP"/>
    </source>
</evidence>
<sequence length="294" mass="31265">MSARALALAAGLLWLAAPPARAAEDAEASRLQARLAALQGDPVQARLGIYERLDAQQAVAALAKARRAERADALYLAERRVEIAEIAAGNEAAQRELVRLDMQRSELLLEASRREAERARRESERLRIQAQIQAEEAERLRMAAEAEAAARSEVEEALGKATGRQTAQLSAARRKEAELARQEAELVSGKKLPPSRFEGQGEVFVLPGDAYGPGKAALSASGKSAASALAVYLQIGKRGVRIAAWDNDAKTAQARAAALRDALVEGGVPAARIKAEGRRGAATAKRSAEVTLAP</sequence>
<dbReference type="Proteomes" id="UP000462066">
    <property type="component" value="Unassembled WGS sequence"/>
</dbReference>
<organism evidence="3 4">
    <name type="scientific">Pseudoxanthomonas broegbernensis</name>
    <dbReference type="NCBI Taxonomy" id="83619"/>
    <lineage>
        <taxon>Bacteria</taxon>
        <taxon>Pseudomonadati</taxon>
        <taxon>Pseudomonadota</taxon>
        <taxon>Gammaproteobacteria</taxon>
        <taxon>Lysobacterales</taxon>
        <taxon>Lysobacteraceae</taxon>
        <taxon>Pseudoxanthomonas</taxon>
    </lineage>
</organism>
<feature type="signal peptide" evidence="2">
    <location>
        <begin position="1"/>
        <end position="22"/>
    </location>
</feature>
<feature type="chain" id="PRO_5030601505" description="OmpA-like domain-containing protein" evidence="2">
    <location>
        <begin position="23"/>
        <end position="294"/>
    </location>
</feature>
<gene>
    <name evidence="3" type="ORF">B1992_06910</name>
</gene>
<name>A0A7V8GMU3_9GAMM</name>
<proteinExistence type="predicted"/>
<evidence type="ECO:0000313" key="4">
    <source>
        <dbReference type="Proteomes" id="UP000462066"/>
    </source>
</evidence>
<evidence type="ECO:0000256" key="1">
    <source>
        <dbReference type="SAM" id="Coils"/>
    </source>
</evidence>
<keyword evidence="4" id="KW-1185">Reference proteome</keyword>
<reference evidence="3 4" key="1">
    <citation type="submission" date="2017-10" db="EMBL/GenBank/DDBJ databases">
        <title>Whole genome sequencing of Pseudoxanthomonas broegbernensis DSM 12573(T).</title>
        <authorList>
            <person name="Kumar S."/>
            <person name="Bansal K."/>
            <person name="Kaur A."/>
            <person name="Patil P."/>
            <person name="Sharma S."/>
            <person name="Patil P.B."/>
        </authorList>
    </citation>
    <scope>NUCLEOTIDE SEQUENCE [LARGE SCALE GENOMIC DNA]</scope>
    <source>
        <strain evidence="3 4">DSM 12573</strain>
    </source>
</reference>
<feature type="coiled-coil region" evidence="1">
    <location>
        <begin position="90"/>
        <end position="147"/>
    </location>
</feature>
<keyword evidence="1" id="KW-0175">Coiled coil</keyword>
<dbReference type="AlphaFoldDB" id="A0A7V8GMU3"/>